<reference evidence="3" key="1">
    <citation type="journal article" date="2013" name="PLoS ONE">
        <title>Metagenomic insights into the carbohydrate-active enzymes carried by the microorganisms adhering to solid digesta in the rumen of cows.</title>
        <authorList>
            <person name="Wang L."/>
            <person name="Hatem A."/>
            <person name="Catalyurek U.V."/>
            <person name="Morrison M."/>
            <person name="Yu Z."/>
        </authorList>
    </citation>
    <scope>NUCLEOTIDE SEQUENCE</scope>
</reference>
<dbReference type="SUPFAM" id="SSF51735">
    <property type="entry name" value="NAD(P)-binding Rossmann-fold domains"/>
    <property type="match status" value="1"/>
</dbReference>
<accession>W0FLQ6</accession>
<dbReference type="SUPFAM" id="SSF55347">
    <property type="entry name" value="Glyceraldehyde-3-phosphate dehydrogenase-like, C-terminal domain"/>
    <property type="match status" value="1"/>
</dbReference>
<dbReference type="GO" id="GO:0000166">
    <property type="term" value="F:nucleotide binding"/>
    <property type="evidence" value="ECO:0007669"/>
    <property type="project" value="InterPro"/>
</dbReference>
<dbReference type="Pfam" id="PF01408">
    <property type="entry name" value="GFO_IDH_MocA"/>
    <property type="match status" value="1"/>
</dbReference>
<name>W0FLQ6_9BACT</name>
<evidence type="ECO:0000313" key="3">
    <source>
        <dbReference type="EMBL" id="AHF24384.1"/>
    </source>
</evidence>
<dbReference type="InterPro" id="IPR000683">
    <property type="entry name" value="Gfo/Idh/MocA-like_OxRdtase_N"/>
</dbReference>
<feature type="domain" description="GFO/IDH/MocA-like oxidoreductase" evidence="2">
    <location>
        <begin position="129"/>
        <end position="252"/>
    </location>
</feature>
<evidence type="ECO:0000259" key="2">
    <source>
        <dbReference type="Pfam" id="PF22725"/>
    </source>
</evidence>
<dbReference type="EMBL" id="KC246792">
    <property type="protein sequence ID" value="AHF24384.1"/>
    <property type="molecule type" value="Genomic_DNA"/>
</dbReference>
<dbReference type="Gene3D" id="3.30.360.10">
    <property type="entry name" value="Dihydrodipicolinate Reductase, domain 2"/>
    <property type="match status" value="1"/>
</dbReference>
<proteinExistence type="predicted"/>
<dbReference type="InterPro" id="IPR036291">
    <property type="entry name" value="NAD(P)-bd_dom_sf"/>
</dbReference>
<dbReference type="InterPro" id="IPR052515">
    <property type="entry name" value="Gfo/Idh/MocA_Oxidoreductase"/>
</dbReference>
<dbReference type="PANTHER" id="PTHR43249:SF1">
    <property type="entry name" value="D-GLUCOSIDE 3-DEHYDROGENASE"/>
    <property type="match status" value="1"/>
</dbReference>
<dbReference type="InterPro" id="IPR055170">
    <property type="entry name" value="GFO_IDH_MocA-like_dom"/>
</dbReference>
<protein>
    <submittedName>
        <fullName evidence="3">Putative lipopolysaccharide biosynthesis protein</fullName>
    </submittedName>
</protein>
<evidence type="ECO:0000259" key="1">
    <source>
        <dbReference type="Pfam" id="PF01408"/>
    </source>
</evidence>
<organism evidence="3">
    <name type="scientific">uncultured bacterium Contig29</name>
    <dbReference type="NCBI Taxonomy" id="1393550"/>
    <lineage>
        <taxon>Bacteria</taxon>
        <taxon>environmental samples</taxon>
    </lineage>
</organism>
<sequence>MKKFRAAIIGCGGIAGVHEQVLSESGNCEIAACVDIIPERAKEMAARIGCPAYTDMQEMLEKVHPDTVHICTPHYLHVQQIKAAAEKEIAVFSEKPPAVNREQWEELQKLSEKVPIGICFQNRYNPNVEKAEEILRTGTLGPVAGVRSFMTWRRDAGYYSDEWHGKWATECGGALINQAIHTLDLTVRFLGKPDTAEASMQNHHLRGITETEDTVELFLTSGEKRGLLYGSCAYVTDEPVVIDIRTEKGNIRLERDILEIQTAEGKERFVFPEDPKLGKSYWGAGHKRCINDFYRSLTDGKPYRNDVASCVNTMSVLLAAYDQNRQKLQKERTRI</sequence>
<dbReference type="Gene3D" id="3.40.50.720">
    <property type="entry name" value="NAD(P)-binding Rossmann-like Domain"/>
    <property type="match status" value="1"/>
</dbReference>
<feature type="domain" description="Gfo/Idh/MocA-like oxidoreductase N-terminal" evidence="1">
    <location>
        <begin position="4"/>
        <end position="113"/>
    </location>
</feature>
<dbReference type="Pfam" id="PF22725">
    <property type="entry name" value="GFO_IDH_MocA_C3"/>
    <property type="match status" value="1"/>
</dbReference>
<dbReference type="PANTHER" id="PTHR43249">
    <property type="entry name" value="UDP-N-ACETYL-2-AMINO-2-DEOXY-D-GLUCURONATE OXIDASE"/>
    <property type="match status" value="1"/>
</dbReference>
<dbReference type="AlphaFoldDB" id="W0FLQ6"/>